<sequence>MANEISTLPQYQLAAAETINTQVLAVLSDKSQNFTNAFAMANAISVIRNTLTPEVMQPIMSLAGSKLGFRTDRDKPSKGQMPQPYPLETVKDCLIDAVLLGLNPTGNQFNIIASNMYVTKEGFTYLLKKIKGLRYSIIYPTTTFAQNKETALVTCEVTYQIGEDKPIKQLLEFTVKAGSYATTDSCNGKAERKAKCWLYNHIEGTDITDGDAEDISYTEVSSTRLSKEELAKEKELNRLKEYLDKADKFSSLLQLKKAVADSDNIEFQELYNSKESELIPKAIEGIDNLKDLEKLSPHIEQMEHIVLLDDKKRALSGQA</sequence>
<evidence type="ECO:0000313" key="1">
    <source>
        <dbReference type="EMBL" id="STZ28395.1"/>
    </source>
</evidence>
<proteinExistence type="predicted"/>
<keyword evidence="2" id="KW-1185">Reference proteome</keyword>
<dbReference type="RefSeq" id="WP_115091347.1">
    <property type="nucleotide sequence ID" value="NZ_CP068107.1"/>
</dbReference>
<evidence type="ECO:0000313" key="2">
    <source>
        <dbReference type="Proteomes" id="UP000255024"/>
    </source>
</evidence>
<accession>A0A378RN32</accession>
<dbReference type="Proteomes" id="UP000255024">
    <property type="component" value="Unassembled WGS sequence"/>
</dbReference>
<protein>
    <submittedName>
        <fullName evidence="1">Uncharacterized protein</fullName>
    </submittedName>
</protein>
<gene>
    <name evidence="1" type="ORF">NCTC11179_01939</name>
</gene>
<organism evidence="1 2">
    <name type="scientific">Myroides odoratus</name>
    <name type="common">Flavobacterium odoratum</name>
    <dbReference type="NCBI Taxonomy" id="256"/>
    <lineage>
        <taxon>Bacteria</taxon>
        <taxon>Pseudomonadati</taxon>
        <taxon>Bacteroidota</taxon>
        <taxon>Flavobacteriia</taxon>
        <taxon>Flavobacteriales</taxon>
        <taxon>Flavobacteriaceae</taxon>
        <taxon>Myroides</taxon>
    </lineage>
</organism>
<name>A0A378RN32_MYROD</name>
<dbReference type="EMBL" id="UGQL01000001">
    <property type="protein sequence ID" value="STZ28395.1"/>
    <property type="molecule type" value="Genomic_DNA"/>
</dbReference>
<dbReference type="AlphaFoldDB" id="A0A378RN32"/>
<reference evidence="1 2" key="1">
    <citation type="submission" date="2018-06" db="EMBL/GenBank/DDBJ databases">
        <authorList>
            <consortium name="Pathogen Informatics"/>
            <person name="Doyle S."/>
        </authorList>
    </citation>
    <scope>NUCLEOTIDE SEQUENCE [LARGE SCALE GENOMIC DNA]</scope>
    <source>
        <strain evidence="1 2">NCTC11179</strain>
    </source>
</reference>